<dbReference type="InterPro" id="IPR020843">
    <property type="entry name" value="ER"/>
</dbReference>
<dbReference type="Pfam" id="PF08240">
    <property type="entry name" value="ADH_N"/>
    <property type="match status" value="1"/>
</dbReference>
<dbReference type="Pfam" id="PF00107">
    <property type="entry name" value="ADH_zinc_N"/>
    <property type="match status" value="1"/>
</dbReference>
<sequence>MRMQAAIMFQHGLPRPYASSTPLIIEDVELEGPGPGEVLIEIAAAGLCHSDLSAIEGIRPRPLPVVIGHEGAGIVRECGEGVTDLKPDDHVVTVFVSSCGGCRFCVRGRPNICPSGSAARAAGTLISGGKRIRRLNGEAVNHGSGLSLFAQYAVVARRSMVKVDSTIPLDDLAIFGCAVMTGAGAVLNTAGMQAGDTIAVLGLGGVGMNALFAAVAGGAERIIAIDTSVEKLGLARQWGATDTFLATDADCVERIRTATDGGVDTVIETAGNIQAMELAYAITARGGSVVSAGLPAQGANFSYMHAGLVSDEKSILGSYMGSCVPERDIPRFIGLYKRGKLPVERLKSGTLPLADINSAFDRLADGSVLRQLLRPNI</sequence>
<evidence type="ECO:0000313" key="8">
    <source>
        <dbReference type="Proteomes" id="UP000660885"/>
    </source>
</evidence>
<dbReference type="CDD" id="cd08281">
    <property type="entry name" value="liver_ADH_like1"/>
    <property type="match status" value="1"/>
</dbReference>
<evidence type="ECO:0000256" key="5">
    <source>
        <dbReference type="RuleBase" id="RU361277"/>
    </source>
</evidence>
<evidence type="ECO:0000256" key="1">
    <source>
        <dbReference type="ARBA" id="ARBA00022723"/>
    </source>
</evidence>
<dbReference type="SMART" id="SM00829">
    <property type="entry name" value="PKS_ER"/>
    <property type="match status" value="1"/>
</dbReference>
<dbReference type="InterPro" id="IPR011032">
    <property type="entry name" value="GroES-like_sf"/>
</dbReference>
<dbReference type="SUPFAM" id="SSF51735">
    <property type="entry name" value="NAD(P)-binding Rossmann-fold domains"/>
    <property type="match status" value="1"/>
</dbReference>
<dbReference type="RefSeq" id="WP_202834816.1">
    <property type="nucleotide sequence ID" value="NZ_JAETWB010000031.1"/>
</dbReference>
<keyword evidence="3" id="KW-0560">Oxidoreductase</keyword>
<dbReference type="SUPFAM" id="SSF50129">
    <property type="entry name" value="GroES-like"/>
    <property type="match status" value="2"/>
</dbReference>
<dbReference type="PROSITE" id="PS00059">
    <property type="entry name" value="ADH_ZINC"/>
    <property type="match status" value="1"/>
</dbReference>
<proteinExistence type="inferred from homology"/>
<organism evidence="7 8">
    <name type="scientific">Belnapia arida</name>
    <dbReference type="NCBI Taxonomy" id="2804533"/>
    <lineage>
        <taxon>Bacteria</taxon>
        <taxon>Pseudomonadati</taxon>
        <taxon>Pseudomonadota</taxon>
        <taxon>Alphaproteobacteria</taxon>
        <taxon>Acetobacterales</taxon>
        <taxon>Roseomonadaceae</taxon>
        <taxon>Belnapia</taxon>
    </lineage>
</organism>
<keyword evidence="2 5" id="KW-0862">Zinc</keyword>
<accession>A0ABS1UA86</accession>
<dbReference type="Proteomes" id="UP000660885">
    <property type="component" value="Unassembled WGS sequence"/>
</dbReference>
<evidence type="ECO:0000256" key="2">
    <source>
        <dbReference type="ARBA" id="ARBA00022833"/>
    </source>
</evidence>
<dbReference type="Gene3D" id="3.90.180.10">
    <property type="entry name" value="Medium-chain alcohol dehydrogenases, catalytic domain"/>
    <property type="match status" value="1"/>
</dbReference>
<feature type="domain" description="Enoyl reductase (ER)" evidence="6">
    <location>
        <begin position="20"/>
        <end position="369"/>
    </location>
</feature>
<evidence type="ECO:0000256" key="3">
    <source>
        <dbReference type="ARBA" id="ARBA00023002"/>
    </source>
</evidence>
<evidence type="ECO:0000256" key="4">
    <source>
        <dbReference type="ARBA" id="ARBA00023027"/>
    </source>
</evidence>
<comment type="cofactor">
    <cofactor evidence="5">
        <name>Zn(2+)</name>
        <dbReference type="ChEBI" id="CHEBI:29105"/>
    </cofactor>
</comment>
<keyword evidence="4" id="KW-0520">NAD</keyword>
<dbReference type="PANTHER" id="PTHR43880:SF12">
    <property type="entry name" value="ALCOHOL DEHYDROGENASE CLASS-3"/>
    <property type="match status" value="1"/>
</dbReference>
<dbReference type="EMBL" id="JAETWB010000031">
    <property type="protein sequence ID" value="MBL6081601.1"/>
    <property type="molecule type" value="Genomic_DNA"/>
</dbReference>
<name>A0ABS1UA86_9PROT</name>
<reference evidence="7 8" key="1">
    <citation type="submission" date="2021-01" db="EMBL/GenBank/DDBJ databases">
        <title>Belnapia mucosa sp. nov. and Belnapia arida sp. nov., isolated from the Tabernas Desert (Almeria, Spain).</title>
        <authorList>
            <person name="Molina-Menor E."/>
            <person name="Vidal-Verdu A."/>
            <person name="Calonge A."/>
            <person name="Satari L."/>
            <person name="Pereto J."/>
            <person name="Porcar M."/>
        </authorList>
    </citation>
    <scope>NUCLEOTIDE SEQUENCE [LARGE SCALE GENOMIC DNA]</scope>
    <source>
        <strain evidence="7 8">T18</strain>
    </source>
</reference>
<dbReference type="PANTHER" id="PTHR43880">
    <property type="entry name" value="ALCOHOL DEHYDROGENASE"/>
    <property type="match status" value="1"/>
</dbReference>
<keyword evidence="1 5" id="KW-0479">Metal-binding</keyword>
<dbReference type="InterPro" id="IPR036291">
    <property type="entry name" value="NAD(P)-bd_dom_sf"/>
</dbReference>
<comment type="similarity">
    <text evidence="5">Belongs to the zinc-containing alcohol dehydrogenase family.</text>
</comment>
<dbReference type="InterPro" id="IPR013154">
    <property type="entry name" value="ADH-like_N"/>
</dbReference>
<dbReference type="Gene3D" id="3.40.50.720">
    <property type="entry name" value="NAD(P)-binding Rossmann-like Domain"/>
    <property type="match status" value="1"/>
</dbReference>
<dbReference type="InterPro" id="IPR013149">
    <property type="entry name" value="ADH-like_C"/>
</dbReference>
<evidence type="ECO:0000313" key="7">
    <source>
        <dbReference type="EMBL" id="MBL6081601.1"/>
    </source>
</evidence>
<evidence type="ECO:0000259" key="6">
    <source>
        <dbReference type="SMART" id="SM00829"/>
    </source>
</evidence>
<dbReference type="InterPro" id="IPR002328">
    <property type="entry name" value="ADH_Zn_CS"/>
</dbReference>
<protein>
    <submittedName>
        <fullName evidence="7">Zinc-dependent alcohol dehydrogenase family protein</fullName>
    </submittedName>
</protein>
<gene>
    <name evidence="7" type="ORF">JMJ56_26780</name>
</gene>
<comment type="caution">
    <text evidence="7">The sequence shown here is derived from an EMBL/GenBank/DDBJ whole genome shotgun (WGS) entry which is preliminary data.</text>
</comment>
<keyword evidence="8" id="KW-1185">Reference proteome</keyword>